<name>A0A2N9IQQ2_FAGSY</name>
<dbReference type="GO" id="GO:0003964">
    <property type="term" value="F:RNA-directed DNA polymerase activity"/>
    <property type="evidence" value="ECO:0007669"/>
    <property type="project" value="UniProtKB-KW"/>
</dbReference>
<dbReference type="InterPro" id="IPR041373">
    <property type="entry name" value="RT_RNaseH"/>
</dbReference>
<dbReference type="InterPro" id="IPR001878">
    <property type="entry name" value="Znf_CCHC"/>
</dbReference>
<feature type="region of interest" description="Disordered" evidence="9">
    <location>
        <begin position="424"/>
        <end position="458"/>
    </location>
</feature>
<dbReference type="InterPro" id="IPR000477">
    <property type="entry name" value="RT_dom"/>
</dbReference>
<dbReference type="FunFam" id="3.30.420.10:FF:000032">
    <property type="entry name" value="Retrovirus-related Pol polyprotein from transposon 297-like Protein"/>
    <property type="match status" value="1"/>
</dbReference>
<dbReference type="PANTHER" id="PTHR35046">
    <property type="entry name" value="ZINC KNUCKLE (CCHC-TYPE) FAMILY PROTEIN"/>
    <property type="match status" value="1"/>
</dbReference>
<keyword evidence="8" id="KW-0862">Zinc</keyword>
<keyword evidence="3" id="KW-0548">Nucleotidyltransferase</keyword>
<dbReference type="InterPro" id="IPR043502">
    <property type="entry name" value="DNA/RNA_pol_sf"/>
</dbReference>
<dbReference type="SUPFAM" id="SSF53098">
    <property type="entry name" value="Ribonuclease H-like"/>
    <property type="match status" value="1"/>
</dbReference>
<evidence type="ECO:0000259" key="10">
    <source>
        <dbReference type="PROSITE" id="PS50158"/>
    </source>
</evidence>
<keyword evidence="7" id="KW-0695">RNA-directed DNA polymerase</keyword>
<keyword evidence="8" id="KW-0863">Zinc-finger</keyword>
<feature type="region of interest" description="Disordered" evidence="9">
    <location>
        <begin position="1428"/>
        <end position="1461"/>
    </location>
</feature>
<dbReference type="Pfam" id="PF03732">
    <property type="entry name" value="Retrotrans_gag"/>
    <property type="match status" value="1"/>
</dbReference>
<dbReference type="SUPFAM" id="SSF57756">
    <property type="entry name" value="Retrovirus zinc finger-like domains"/>
    <property type="match status" value="1"/>
</dbReference>
<evidence type="ECO:0000259" key="12">
    <source>
        <dbReference type="PROSITE" id="PS50994"/>
    </source>
</evidence>
<evidence type="ECO:0000256" key="4">
    <source>
        <dbReference type="ARBA" id="ARBA00022722"/>
    </source>
</evidence>
<keyword evidence="8" id="KW-0479">Metal-binding</keyword>
<dbReference type="Pfam" id="PF24626">
    <property type="entry name" value="SH3_Tf2-1"/>
    <property type="match status" value="1"/>
</dbReference>
<accession>A0A2N9IQQ2</accession>
<evidence type="ECO:0000256" key="3">
    <source>
        <dbReference type="ARBA" id="ARBA00022695"/>
    </source>
</evidence>
<reference evidence="13" key="1">
    <citation type="submission" date="2018-02" db="EMBL/GenBank/DDBJ databases">
        <authorList>
            <person name="Cohen D.B."/>
            <person name="Kent A.D."/>
        </authorList>
    </citation>
    <scope>NUCLEOTIDE SEQUENCE</scope>
</reference>
<organism evidence="13">
    <name type="scientific">Fagus sylvatica</name>
    <name type="common">Beechnut</name>
    <dbReference type="NCBI Taxonomy" id="28930"/>
    <lineage>
        <taxon>Eukaryota</taxon>
        <taxon>Viridiplantae</taxon>
        <taxon>Streptophyta</taxon>
        <taxon>Embryophyta</taxon>
        <taxon>Tracheophyta</taxon>
        <taxon>Spermatophyta</taxon>
        <taxon>Magnoliopsida</taxon>
        <taxon>eudicotyledons</taxon>
        <taxon>Gunneridae</taxon>
        <taxon>Pentapetalae</taxon>
        <taxon>rosids</taxon>
        <taxon>fabids</taxon>
        <taxon>Fagales</taxon>
        <taxon>Fagaceae</taxon>
        <taxon>Fagus</taxon>
    </lineage>
</organism>
<keyword evidence="5" id="KW-0255">Endonuclease</keyword>
<evidence type="ECO:0000256" key="1">
    <source>
        <dbReference type="ARBA" id="ARBA00022670"/>
    </source>
</evidence>
<feature type="domain" description="Integrase catalytic" evidence="12">
    <location>
        <begin position="1143"/>
        <end position="1303"/>
    </location>
</feature>
<evidence type="ECO:0000256" key="2">
    <source>
        <dbReference type="ARBA" id="ARBA00022679"/>
    </source>
</evidence>
<feature type="domain" description="CCHC-type" evidence="10">
    <location>
        <begin position="464"/>
        <end position="480"/>
    </location>
</feature>
<keyword evidence="6" id="KW-0378">Hydrolase</keyword>
<dbReference type="PROSITE" id="PS50158">
    <property type="entry name" value="ZF_CCHC"/>
    <property type="match status" value="1"/>
</dbReference>
<dbReference type="InterPro" id="IPR012337">
    <property type="entry name" value="RNaseH-like_sf"/>
</dbReference>
<dbReference type="InterPro" id="IPR005162">
    <property type="entry name" value="Retrotrans_gag_dom"/>
</dbReference>
<dbReference type="GO" id="GO:0008270">
    <property type="term" value="F:zinc ion binding"/>
    <property type="evidence" value="ECO:0007669"/>
    <property type="project" value="UniProtKB-KW"/>
</dbReference>
<keyword evidence="2" id="KW-0808">Transferase</keyword>
<dbReference type="EMBL" id="OIVN01006158">
    <property type="protein sequence ID" value="SPD26479.1"/>
    <property type="molecule type" value="Genomic_DNA"/>
</dbReference>
<feature type="region of interest" description="Disordered" evidence="9">
    <location>
        <begin position="204"/>
        <end position="242"/>
    </location>
</feature>
<dbReference type="PANTHER" id="PTHR35046:SF9">
    <property type="entry name" value="RNA-DIRECTED DNA POLYMERASE"/>
    <property type="match status" value="1"/>
</dbReference>
<dbReference type="Pfam" id="PF17917">
    <property type="entry name" value="RT_RNaseH"/>
    <property type="match status" value="1"/>
</dbReference>
<dbReference type="Gene3D" id="4.10.60.10">
    <property type="entry name" value="Zinc finger, CCHC-type"/>
    <property type="match status" value="1"/>
</dbReference>
<protein>
    <recommendedName>
        <fullName evidence="14">Reverse transcriptase</fullName>
    </recommendedName>
</protein>
<dbReference type="PROSITE" id="PS50878">
    <property type="entry name" value="RT_POL"/>
    <property type="match status" value="1"/>
</dbReference>
<evidence type="ECO:0000313" key="13">
    <source>
        <dbReference type="EMBL" id="SPD26479.1"/>
    </source>
</evidence>
<dbReference type="InterPro" id="IPR036397">
    <property type="entry name" value="RNaseH_sf"/>
</dbReference>
<dbReference type="CDD" id="cd01647">
    <property type="entry name" value="RT_LTR"/>
    <property type="match status" value="1"/>
</dbReference>
<dbReference type="PROSITE" id="PS50994">
    <property type="entry name" value="INTEGRASE"/>
    <property type="match status" value="1"/>
</dbReference>
<sequence>MFTRMDEEVRETKNYLAKLTIALSGIEKGKLPSQTQPNPNNQSLKIVSKDNHEECKVVTILRSGKVIGEEIEKAEILEHLHQVKVNLPLLHIIKQMSAYAKLANRLVRTPRGMVKDVLIKIENFYYPVDFIILDTEPTLHPDNSIPIIPIILGTLRCLIRSDSSPKGKADNSSFVLQAMQQQFERLNFVLGEVRDRMDHQEAAIRNLQGGRDRRRREPRVENEYENEGDGEDEEDLASEVGSGRHRRVRTDLEVYLEWEKKIDLVFDCHNYSEEKKVKLAVIEFTDYAIIWWDQLVTNRRRNNERPVETWGELKALMRRRFVPSHFYRDLYQKLQNLTQGSRSVEDYHKEMEVAMIRANVEEDREATMARFLSGLNRDIANVIELQHYVEIEDMVHMAMKVERQLKRKGTARYTSVSNTTWKSKWDRNDSAEAKRKTEPPKGKDEGTSNKPKVESQPSRNRDIKCFKCLGSGHIASQCPNRRVMIMRDNGEVMTESEDDSDGMPELVDASDDDGVVYPVTGESLVARRALNTHIKVDDAEQQRENIFHTRCHVNNKWLNDCGEVRVDRQVLVTFSIGKYLDEVLCDVVPMHAGHILLGRPWQYDRRVTHDGFKNMYSFVKGGKTIKLAPLTPSQVYEDQLKLKSEEFEDVFPEEMPNELPPIRGIEHQIDFVPGAAIPNRPAYRIPVLLVPKKDGTWRMCVDCRAINNITVKYRHPIPRLDDMLDELHGSCIFSKIDLKSGYHQIRMKEGDEWKTAFKTKYGLYEWLVMPFGLTNAPSTFMRLMNHVLRAFIGKFVVVYFDDILVYSKDLNEHIEHLRYVFDVLKCEKLYANFKKCNFCMEKVVFLGYVVTTTGIEVDEEKVKAIKEWPTPKSITEVRSFHGLASFYRRFVKDFSTLAAPLTEVIKKNVGFHWGADQENAFATIKERLCSAPVLALPNFNKTFEIECDASGIGIGAVLMQDRRPIAFFSEKLSGASLKYPTYDKELYALVRALETWQHYLWPREFVIHTDHESLKHLKGQGKLNQRHARWLEYIETFPYVIRYKQGKENIVADALSRRYVLLTSMSAKMLGFEYVKDMYADDADFSDVYKACDKTAFGKFYKHDGYLFKESKLCVSKLFYACITCRKAKSKVLPHGLYTPLPVPSEPWVDISMDFVLGLPRTKRGRDSIFVVVDRFSKMAHFIPCHKTDDATNIADLFFREIVRLHGVPRSIVSDRDVKFLSYFWKVLWGKLGTKLLFSTTCHPQTDGQTEVVNRTLTQLLRTVVHKNLKTWEDCLPFIEFAYNRAMHSTTSYSPFEIVYGFNPLTPLDLMPLPVDGRSSLDGQKKAELVKSLHERVRLQIAQKNERVASQANKGRRRVIFEPGDWVWVHMRKERFPAHRKTKLHPRGDGPFQILEKINDNAYKVDLPGEYKVSATFNVSDLSPFDVGEDSWSNPFEERGNDGNQGGPSLKDPLQVPDGPITRSRAKKIKEAMQGLVQSTWDEASKSPTIKVGLKEGEPILIHLIQAVEDMT</sequence>
<dbReference type="CDD" id="cd09274">
    <property type="entry name" value="RNase_HI_RT_Ty3"/>
    <property type="match status" value="1"/>
</dbReference>
<dbReference type="InterPro" id="IPR056924">
    <property type="entry name" value="SH3_Tf2-1"/>
</dbReference>
<dbReference type="InterPro" id="IPR043128">
    <property type="entry name" value="Rev_trsase/Diguanyl_cyclase"/>
</dbReference>
<dbReference type="SUPFAM" id="SSF56672">
    <property type="entry name" value="DNA/RNA polymerases"/>
    <property type="match status" value="1"/>
</dbReference>
<dbReference type="Gene3D" id="3.30.70.270">
    <property type="match status" value="2"/>
</dbReference>
<dbReference type="FunFam" id="3.10.10.10:FF:000007">
    <property type="entry name" value="Retrovirus-related Pol polyprotein from transposon 17.6-like Protein"/>
    <property type="match status" value="1"/>
</dbReference>
<dbReference type="Gene3D" id="3.10.10.10">
    <property type="entry name" value="HIV Type 1 Reverse Transcriptase, subunit A, domain 1"/>
    <property type="match status" value="1"/>
</dbReference>
<evidence type="ECO:0000256" key="9">
    <source>
        <dbReference type="SAM" id="MobiDB-lite"/>
    </source>
</evidence>
<keyword evidence="4" id="KW-0540">Nuclease</keyword>
<dbReference type="SMART" id="SM00343">
    <property type="entry name" value="ZnF_C2HC"/>
    <property type="match status" value="1"/>
</dbReference>
<dbReference type="FunFam" id="3.30.70.270:FF:000020">
    <property type="entry name" value="Transposon Tf2-6 polyprotein-like Protein"/>
    <property type="match status" value="1"/>
</dbReference>
<dbReference type="GO" id="GO:0006508">
    <property type="term" value="P:proteolysis"/>
    <property type="evidence" value="ECO:0007669"/>
    <property type="project" value="UniProtKB-KW"/>
</dbReference>
<dbReference type="GO" id="GO:0003676">
    <property type="term" value="F:nucleic acid binding"/>
    <property type="evidence" value="ECO:0007669"/>
    <property type="project" value="InterPro"/>
</dbReference>
<evidence type="ECO:0000256" key="6">
    <source>
        <dbReference type="ARBA" id="ARBA00022801"/>
    </source>
</evidence>
<dbReference type="InterPro" id="IPR036875">
    <property type="entry name" value="Znf_CCHC_sf"/>
</dbReference>
<dbReference type="GO" id="GO:0004519">
    <property type="term" value="F:endonuclease activity"/>
    <property type="evidence" value="ECO:0007669"/>
    <property type="project" value="UniProtKB-KW"/>
</dbReference>
<dbReference type="GO" id="GO:0015074">
    <property type="term" value="P:DNA integration"/>
    <property type="evidence" value="ECO:0007669"/>
    <property type="project" value="InterPro"/>
</dbReference>
<keyword evidence="1" id="KW-0645">Protease</keyword>
<evidence type="ECO:0000256" key="8">
    <source>
        <dbReference type="PROSITE-ProRule" id="PRU00047"/>
    </source>
</evidence>
<evidence type="ECO:0000259" key="11">
    <source>
        <dbReference type="PROSITE" id="PS50878"/>
    </source>
</evidence>
<gene>
    <name evidence="13" type="ORF">FSB_LOCUS54361</name>
</gene>
<feature type="compositionally biased region" description="Acidic residues" evidence="9">
    <location>
        <begin position="223"/>
        <end position="237"/>
    </location>
</feature>
<proteinExistence type="predicted"/>
<dbReference type="InterPro" id="IPR001584">
    <property type="entry name" value="Integrase_cat-core"/>
</dbReference>
<evidence type="ECO:0000256" key="5">
    <source>
        <dbReference type="ARBA" id="ARBA00022759"/>
    </source>
</evidence>
<dbReference type="GO" id="GO:0008233">
    <property type="term" value="F:peptidase activity"/>
    <property type="evidence" value="ECO:0007669"/>
    <property type="project" value="UniProtKB-KW"/>
</dbReference>
<dbReference type="Gene3D" id="3.10.20.370">
    <property type="match status" value="1"/>
</dbReference>
<dbReference type="Pfam" id="PF00078">
    <property type="entry name" value="RVT_1"/>
    <property type="match status" value="1"/>
</dbReference>
<evidence type="ECO:0000256" key="7">
    <source>
        <dbReference type="ARBA" id="ARBA00022918"/>
    </source>
</evidence>
<dbReference type="Gene3D" id="3.30.420.10">
    <property type="entry name" value="Ribonuclease H-like superfamily/Ribonuclease H"/>
    <property type="match status" value="1"/>
</dbReference>
<feature type="domain" description="Reverse transcriptase" evidence="11">
    <location>
        <begin position="671"/>
        <end position="850"/>
    </location>
</feature>
<evidence type="ECO:0008006" key="14">
    <source>
        <dbReference type="Google" id="ProtNLM"/>
    </source>
</evidence>